<evidence type="ECO:0000259" key="11">
    <source>
        <dbReference type="Pfam" id="PF03110"/>
    </source>
</evidence>
<evidence type="ECO:0000256" key="3">
    <source>
        <dbReference type="ARBA" id="ARBA00022771"/>
    </source>
</evidence>
<keyword evidence="5" id="KW-0805">Transcription regulation</keyword>
<dbReference type="InterPro" id="IPR004333">
    <property type="entry name" value="SBP_dom"/>
</dbReference>
<keyword evidence="4" id="KW-0862">Zinc</keyword>
<feature type="region of interest" description="Disordered" evidence="10">
    <location>
        <begin position="149"/>
        <end position="174"/>
    </location>
</feature>
<organism evidence="12 13">
    <name type="scientific">Daucus carota subsp. sativus</name>
    <name type="common">Carrot</name>
    <dbReference type="NCBI Taxonomy" id="79200"/>
    <lineage>
        <taxon>Eukaryota</taxon>
        <taxon>Viridiplantae</taxon>
        <taxon>Streptophyta</taxon>
        <taxon>Embryophyta</taxon>
        <taxon>Tracheophyta</taxon>
        <taxon>Spermatophyta</taxon>
        <taxon>Magnoliopsida</taxon>
        <taxon>eudicotyledons</taxon>
        <taxon>Gunneridae</taxon>
        <taxon>Pentapetalae</taxon>
        <taxon>asterids</taxon>
        <taxon>campanulids</taxon>
        <taxon>Apiales</taxon>
        <taxon>Apiaceae</taxon>
        <taxon>Apioideae</taxon>
        <taxon>Scandiceae</taxon>
        <taxon>Daucinae</taxon>
        <taxon>Daucus</taxon>
        <taxon>Daucus sect. Daucus</taxon>
    </lineage>
</organism>
<comment type="subcellular location">
    <subcellularLocation>
        <location evidence="1">Nucleus</location>
    </subcellularLocation>
</comment>
<evidence type="ECO:0000256" key="4">
    <source>
        <dbReference type="ARBA" id="ARBA00022833"/>
    </source>
</evidence>
<dbReference type="InterPro" id="IPR044817">
    <property type="entry name" value="SBP-like"/>
</dbReference>
<dbReference type="FunFam" id="4.10.1100.10:FF:000001">
    <property type="entry name" value="Squamosa promoter-binding-like protein 14"/>
    <property type="match status" value="1"/>
</dbReference>
<reference evidence="12" key="2">
    <citation type="submission" date="2022-03" db="EMBL/GenBank/DDBJ databases">
        <title>Draft title - Genomic analysis of global carrot germplasm unveils the trajectory of domestication and the origin of high carotenoid orange carrot.</title>
        <authorList>
            <person name="Iorizzo M."/>
            <person name="Ellison S."/>
            <person name="Senalik D."/>
            <person name="Macko-Podgorni A."/>
            <person name="Grzebelus D."/>
            <person name="Bostan H."/>
            <person name="Rolling W."/>
            <person name="Curaba J."/>
            <person name="Simon P."/>
        </authorList>
    </citation>
    <scope>NUCLEOTIDE SEQUENCE</scope>
    <source>
        <tissue evidence="12">Leaf</tissue>
    </source>
</reference>
<dbReference type="GO" id="GO:0008270">
    <property type="term" value="F:zinc ion binding"/>
    <property type="evidence" value="ECO:0007669"/>
    <property type="project" value="UniProtKB-KW"/>
</dbReference>
<proteinExistence type="predicted"/>
<name>A0AAF0WJ64_DAUCS</name>
<keyword evidence="7" id="KW-0804">Transcription</keyword>
<dbReference type="GO" id="GO:0005634">
    <property type="term" value="C:nucleus"/>
    <property type="evidence" value="ECO:0007669"/>
    <property type="project" value="UniProtKB-SubCell"/>
</dbReference>
<dbReference type="AlphaFoldDB" id="A0AAF0WJ64"/>
<evidence type="ECO:0000256" key="7">
    <source>
        <dbReference type="ARBA" id="ARBA00023163"/>
    </source>
</evidence>
<accession>A0AAF0WJ64</accession>
<dbReference type="EMBL" id="CP093344">
    <property type="protein sequence ID" value="WOG89228.1"/>
    <property type="molecule type" value="Genomic_DNA"/>
</dbReference>
<dbReference type="PANTHER" id="PTHR31251">
    <property type="entry name" value="SQUAMOSA PROMOTER-BINDING-LIKE PROTEIN 4"/>
    <property type="match status" value="1"/>
</dbReference>
<dbReference type="SUPFAM" id="SSF103612">
    <property type="entry name" value="SBT domain"/>
    <property type="match status" value="1"/>
</dbReference>
<reference evidence="12" key="1">
    <citation type="journal article" date="2016" name="Nat. Genet.">
        <title>A high-quality carrot genome assembly provides new insights into carotenoid accumulation and asterid genome evolution.</title>
        <authorList>
            <person name="Iorizzo M."/>
            <person name="Ellison S."/>
            <person name="Senalik D."/>
            <person name="Zeng P."/>
            <person name="Satapoomin P."/>
            <person name="Huang J."/>
            <person name="Bowman M."/>
            <person name="Iovene M."/>
            <person name="Sanseverino W."/>
            <person name="Cavagnaro P."/>
            <person name="Yildiz M."/>
            <person name="Macko-Podgorni A."/>
            <person name="Moranska E."/>
            <person name="Grzebelus E."/>
            <person name="Grzebelus D."/>
            <person name="Ashrafi H."/>
            <person name="Zheng Z."/>
            <person name="Cheng S."/>
            <person name="Spooner D."/>
            <person name="Van Deynze A."/>
            <person name="Simon P."/>
        </authorList>
    </citation>
    <scope>NUCLEOTIDE SEQUENCE</scope>
    <source>
        <tissue evidence="12">Leaf</tissue>
    </source>
</reference>
<dbReference type="PANTHER" id="PTHR31251:SF208">
    <property type="entry name" value="SQUAMOSA PROMOTER-BINDING-LIKE PROTEIN 18"/>
    <property type="match status" value="1"/>
</dbReference>
<evidence type="ECO:0000256" key="10">
    <source>
        <dbReference type="SAM" id="MobiDB-lite"/>
    </source>
</evidence>
<keyword evidence="3" id="KW-0863">Zinc-finger</keyword>
<evidence type="ECO:0000256" key="2">
    <source>
        <dbReference type="ARBA" id="ARBA00022723"/>
    </source>
</evidence>
<dbReference type="InterPro" id="IPR036893">
    <property type="entry name" value="SBP_sf"/>
</dbReference>
<keyword evidence="8" id="KW-0539">Nucleus</keyword>
<keyword evidence="6" id="KW-0238">DNA-binding</keyword>
<gene>
    <name evidence="12" type="ORF">DCAR_0208465</name>
</gene>
<evidence type="ECO:0000313" key="13">
    <source>
        <dbReference type="Proteomes" id="UP000077755"/>
    </source>
</evidence>
<keyword evidence="13" id="KW-1185">Reference proteome</keyword>
<evidence type="ECO:0000256" key="9">
    <source>
        <dbReference type="ARBA" id="ARBA00056472"/>
    </source>
</evidence>
<evidence type="ECO:0000256" key="1">
    <source>
        <dbReference type="ARBA" id="ARBA00004123"/>
    </source>
</evidence>
<comment type="function">
    <text evidence="9">Probable transcriptional factor. Binds to the promoter of the SQUAMOSA gene.</text>
</comment>
<sequence>MDWNLKTPSWDYNAYEQETIPNIGDVGGSNSYLGQGTRGDFSVDSKLGNLVEGDSVTVPKMMLSPSGSSKRARPRQLNNGVHTAMCLVDGCNADLSNCREYHRRHKVCEAHSKTPEVKINGNKQRFCQQCSRFHSLEEFDEGKRSCRKRLDGHNRRRRKPQPEPLSHSGSFFPGHQGTRMFQFYTPQADSSTPMTNPIWAGMVKTEEDNKLYNHHSHSSLPEYSLSLDKREKQHSFMNNTNLVLSNQSAAEPSVCQPLLNNIASSASGGTSSRMYYDGFSTRVVHSDCALSLLSSSSTHTNNMGSGLALQPNSIPGAHPLDSGLHYNNQGQMLVPNVGDADVNCLEMFQAPNASRGNNSPQTLPFYWE</sequence>
<evidence type="ECO:0000313" key="12">
    <source>
        <dbReference type="EMBL" id="WOG89228.1"/>
    </source>
</evidence>
<keyword evidence="2" id="KW-0479">Metal-binding</keyword>
<dbReference type="Proteomes" id="UP000077755">
    <property type="component" value="Chromosome 2"/>
</dbReference>
<feature type="domain" description="SBP-type" evidence="11">
    <location>
        <begin position="86"/>
        <end position="159"/>
    </location>
</feature>
<dbReference type="Pfam" id="PF03110">
    <property type="entry name" value="SBP"/>
    <property type="match status" value="1"/>
</dbReference>
<protein>
    <recommendedName>
        <fullName evidence="11">SBP-type domain-containing protein</fullName>
    </recommendedName>
</protein>
<evidence type="ECO:0000256" key="6">
    <source>
        <dbReference type="ARBA" id="ARBA00023125"/>
    </source>
</evidence>
<dbReference type="GO" id="GO:0003677">
    <property type="term" value="F:DNA binding"/>
    <property type="evidence" value="ECO:0007669"/>
    <property type="project" value="UniProtKB-KW"/>
</dbReference>
<evidence type="ECO:0000256" key="5">
    <source>
        <dbReference type="ARBA" id="ARBA00023015"/>
    </source>
</evidence>
<dbReference type="Gene3D" id="4.10.1100.10">
    <property type="entry name" value="Transcription factor, SBP-box domain"/>
    <property type="match status" value="1"/>
</dbReference>
<evidence type="ECO:0000256" key="8">
    <source>
        <dbReference type="ARBA" id="ARBA00023242"/>
    </source>
</evidence>